<feature type="repeat" description="TPR" evidence="7">
    <location>
        <begin position="444"/>
        <end position="477"/>
    </location>
</feature>
<keyword evidence="4" id="KW-0254">Endocytosis</keyword>
<evidence type="ECO:0000256" key="7">
    <source>
        <dbReference type="PROSITE-ProRule" id="PRU00339"/>
    </source>
</evidence>
<comment type="function">
    <text evidence="1">Involved in endocytosis.</text>
</comment>
<evidence type="ECO:0000256" key="3">
    <source>
        <dbReference type="ARBA" id="ARBA00004463"/>
    </source>
</evidence>
<evidence type="ECO:0000313" key="9">
    <source>
        <dbReference type="EMBL" id="ODV88027.1"/>
    </source>
</evidence>
<evidence type="ECO:0000256" key="4">
    <source>
        <dbReference type="ARBA" id="ARBA00022583"/>
    </source>
</evidence>
<comment type="similarity">
    <text evidence="5">Belongs to the YPP1 family.</text>
</comment>
<dbReference type="PANTHER" id="PTHR23083:SF464">
    <property type="entry name" value="TETRATRICOPEPTIDE REPEAT DOMAIN 7, ISOFORM A"/>
    <property type="match status" value="1"/>
</dbReference>
<dbReference type="EMBL" id="KV453847">
    <property type="protein sequence ID" value="ODV88027.1"/>
    <property type="molecule type" value="Genomic_DNA"/>
</dbReference>
<evidence type="ECO:0000256" key="5">
    <source>
        <dbReference type="ARBA" id="ARBA00038251"/>
    </source>
</evidence>
<feature type="compositionally biased region" description="Acidic residues" evidence="8">
    <location>
        <begin position="38"/>
        <end position="47"/>
    </location>
</feature>
<comment type="subcellular location">
    <subcellularLocation>
        <location evidence="2">Cell membrane</location>
        <topology evidence="2">Peripheral membrane protein</topology>
        <orientation evidence="2">Cytoplasmic side</orientation>
    </subcellularLocation>
    <subcellularLocation>
        <location evidence="3">Cytoplasmic granule</location>
    </subcellularLocation>
</comment>
<keyword evidence="10" id="KW-1185">Reference proteome</keyword>
<reference evidence="10" key="1">
    <citation type="submission" date="2016-04" db="EMBL/GenBank/DDBJ databases">
        <title>Comparative genomics of biotechnologically important yeasts.</title>
        <authorList>
            <consortium name="DOE Joint Genome Institute"/>
            <person name="Riley R."/>
            <person name="Haridas S."/>
            <person name="Wolfe K.H."/>
            <person name="Lopes M.R."/>
            <person name="Hittinger C.T."/>
            <person name="Goker M."/>
            <person name="Salamov A."/>
            <person name="Wisecaver J."/>
            <person name="Long T.M."/>
            <person name="Aerts A.L."/>
            <person name="Barry K."/>
            <person name="Choi C."/>
            <person name="Clum A."/>
            <person name="Coughlan A.Y."/>
            <person name="Deshpande S."/>
            <person name="Douglass A.P."/>
            <person name="Hanson S.J."/>
            <person name="Klenk H.-P."/>
            <person name="Labutti K."/>
            <person name="Lapidus A."/>
            <person name="Lindquist E."/>
            <person name="Lipzen A."/>
            <person name="Meier-Kolthoff J.P."/>
            <person name="Ohm R.A."/>
            <person name="Otillar R.P."/>
            <person name="Pangilinan J."/>
            <person name="Peng Y."/>
            <person name="Rokas A."/>
            <person name="Rosa C.A."/>
            <person name="Scheuner C."/>
            <person name="Sibirny A.A."/>
            <person name="Slot J.C."/>
            <person name="Stielow J.B."/>
            <person name="Sun H."/>
            <person name="Kurtzman C.P."/>
            <person name="Blackwell M."/>
            <person name="Grigoriev I.V."/>
            <person name="Jeffries T.W."/>
        </authorList>
    </citation>
    <scope>NUCLEOTIDE SEQUENCE [LARGE SCALE GENOMIC DNA]</scope>
    <source>
        <strain evidence="10">NRRL YB-2248</strain>
    </source>
</reference>
<feature type="region of interest" description="Disordered" evidence="8">
    <location>
        <begin position="34"/>
        <end position="56"/>
    </location>
</feature>
<dbReference type="STRING" id="983967.A0A1E4T8D8"/>
<dbReference type="InterPro" id="IPR051722">
    <property type="entry name" value="Endocytosis_PI4K-reg_protein"/>
</dbReference>
<accession>A0A1E4T8D8</accession>
<dbReference type="SUPFAM" id="SSF48452">
    <property type="entry name" value="TPR-like"/>
    <property type="match status" value="1"/>
</dbReference>
<dbReference type="Gene3D" id="1.25.40.10">
    <property type="entry name" value="Tetratricopeptide repeat domain"/>
    <property type="match status" value="1"/>
</dbReference>
<gene>
    <name evidence="9" type="ORF">CANARDRAFT_26189</name>
</gene>
<dbReference type="PANTHER" id="PTHR23083">
    <property type="entry name" value="TETRATRICOPEPTIDE REPEAT PROTEIN, TPR"/>
    <property type="match status" value="1"/>
</dbReference>
<evidence type="ECO:0000256" key="6">
    <source>
        <dbReference type="ARBA" id="ARBA00039231"/>
    </source>
</evidence>
<protein>
    <recommendedName>
        <fullName evidence="6">Cargo-transport protein YPP1</fullName>
    </recommendedName>
</protein>
<evidence type="ECO:0000313" key="10">
    <source>
        <dbReference type="Proteomes" id="UP000094801"/>
    </source>
</evidence>
<dbReference type="AlphaFoldDB" id="A0A1E4T8D8"/>
<sequence>MVSSIEDLDLRLQTQLICGAQPLETSVIPKTNGFVKTEEEEEKEEEEHVNGDLSTKSSSPLVLLEQLAHSNITSAEQLNSELSRLQLPVGQYENYISYLKAVHDPVTNIPTLLEFQKVNNEFDLMIFMKSFALSISTPYFPSFFKYWLSLKQFPLKTNLVGSYYFDEVVTEVAAEHFSSVTTLSEFNTSFLKFSGVSKLNNFGIIISFIIAFKVFGQNSGAREEATNALQHHLKNLTSTLKFPKAEETNDEIKIAVEGVIYIMENYQIKLNLNAFIDDALSKSYQSIPVMKLWCLSAMIDHDSKKVMSTFRVYLEYVRSEKVLHNNQYRDIVDVIDLCGNVLTHLMSGKVTRSLFDEVQEWFNFFSNLVEVDFFPIFVDSNLGPIFLQKLGTFWYNLGLVSKSSCQHHTITTDILKERLLRTNDYFAKSVSTIAPNQSAPDVTANQYFEYAISLVKLGNYKDAIKPAKTALKYSPDNIKLLNFITLIFSAYDENPTRSLTMASDIVGNPDYLSKIQSSVLSSSEKWDIVQFQMTYIALIEAENDQFAALEYLSSIFGIIHVLFGITPNSIKLTQPQDNDEAQTIISDSRWSHRPSIVNPDNYGNDLPTNGASHKHNVSSVVHTKSSRSKLVAHSQKPAVTLSETEKKMMQEIWLWTSKLFQRCGMISDAEGCIEEAEAIGGSCSKTHSRLGQLYIGVNSQLALQELEISLDIREDGNAEAIIGLACLILGVNKNVNPDAGPQSAESDTSTLFINDKDKSSAIARCKNYLESLTCTYDNCQTSEVYYCLSHVYEYIDNSEMLEQALIKSVELEDFRPVRSIEDILKHP</sequence>
<dbReference type="OrthoDB" id="29013at2759"/>
<evidence type="ECO:0000256" key="8">
    <source>
        <dbReference type="SAM" id="MobiDB-lite"/>
    </source>
</evidence>
<name>A0A1E4T8D8_9ASCO</name>
<keyword evidence="7" id="KW-0802">TPR repeat</keyword>
<organism evidence="9 10">
    <name type="scientific">[Candida] arabinofermentans NRRL YB-2248</name>
    <dbReference type="NCBI Taxonomy" id="983967"/>
    <lineage>
        <taxon>Eukaryota</taxon>
        <taxon>Fungi</taxon>
        <taxon>Dikarya</taxon>
        <taxon>Ascomycota</taxon>
        <taxon>Saccharomycotina</taxon>
        <taxon>Pichiomycetes</taxon>
        <taxon>Pichiales</taxon>
        <taxon>Pichiaceae</taxon>
        <taxon>Ogataea</taxon>
        <taxon>Ogataea/Candida clade</taxon>
    </lineage>
</organism>
<dbReference type="PROSITE" id="PS50005">
    <property type="entry name" value="TPR"/>
    <property type="match status" value="1"/>
</dbReference>
<dbReference type="Proteomes" id="UP000094801">
    <property type="component" value="Unassembled WGS sequence"/>
</dbReference>
<dbReference type="GO" id="GO:0006897">
    <property type="term" value="P:endocytosis"/>
    <property type="evidence" value="ECO:0007669"/>
    <property type="project" value="UniProtKB-KW"/>
</dbReference>
<dbReference type="InterPro" id="IPR019734">
    <property type="entry name" value="TPR_rpt"/>
</dbReference>
<dbReference type="InterPro" id="IPR011990">
    <property type="entry name" value="TPR-like_helical_dom_sf"/>
</dbReference>
<evidence type="ECO:0000256" key="1">
    <source>
        <dbReference type="ARBA" id="ARBA00002550"/>
    </source>
</evidence>
<proteinExistence type="inferred from homology"/>
<evidence type="ECO:0000256" key="2">
    <source>
        <dbReference type="ARBA" id="ARBA00004413"/>
    </source>
</evidence>
<dbReference type="GO" id="GO:0005886">
    <property type="term" value="C:plasma membrane"/>
    <property type="evidence" value="ECO:0007669"/>
    <property type="project" value="UniProtKB-SubCell"/>
</dbReference>